<dbReference type="Gene3D" id="2.30.30.490">
    <property type="match status" value="2"/>
</dbReference>
<comment type="caution">
    <text evidence="12">The sequence shown here is derived from an EMBL/GenBank/DDBJ whole genome shotgun (WGS) entry which is preliminary data.</text>
</comment>
<evidence type="ECO:0000256" key="10">
    <source>
        <dbReference type="RuleBase" id="RU000416"/>
    </source>
</evidence>
<dbReference type="EC" id="2.1.1.37" evidence="2"/>
<evidence type="ECO:0000313" key="13">
    <source>
        <dbReference type="Proteomes" id="UP001222325"/>
    </source>
</evidence>
<organism evidence="12 13">
    <name type="scientific">Mycena belliarum</name>
    <dbReference type="NCBI Taxonomy" id="1033014"/>
    <lineage>
        <taxon>Eukaryota</taxon>
        <taxon>Fungi</taxon>
        <taxon>Dikarya</taxon>
        <taxon>Basidiomycota</taxon>
        <taxon>Agaricomycotina</taxon>
        <taxon>Agaricomycetes</taxon>
        <taxon>Agaricomycetidae</taxon>
        <taxon>Agaricales</taxon>
        <taxon>Marasmiineae</taxon>
        <taxon>Mycenaceae</taxon>
        <taxon>Mycena</taxon>
    </lineage>
</organism>
<dbReference type="GO" id="GO:0032259">
    <property type="term" value="P:methylation"/>
    <property type="evidence" value="ECO:0007669"/>
    <property type="project" value="UniProtKB-KW"/>
</dbReference>
<name>A0AAD6U0F3_9AGAR</name>
<dbReference type="InterPro" id="IPR050390">
    <property type="entry name" value="C5-Methyltransferase"/>
</dbReference>
<dbReference type="InterPro" id="IPR029063">
    <property type="entry name" value="SAM-dependent_MTases_sf"/>
</dbReference>
<dbReference type="Gene3D" id="3.90.120.10">
    <property type="entry name" value="DNA Methylase, subunit A, domain 2"/>
    <property type="match status" value="1"/>
</dbReference>
<evidence type="ECO:0000256" key="9">
    <source>
        <dbReference type="PROSITE-ProRule" id="PRU01016"/>
    </source>
</evidence>
<sequence>MAEAQLSKRLGETSGEGLPIRRLRDFVLFEDDALRLISPLQLLDSRGITGMYGACGCVTPVHDEGSGQDSEDYDDGGHYVKLAIVELNVHHFVKGLGGIDENIYVKTSVAWYILDTPSLIYQDFWSPFCVLHHHAHRLMDDAFKCRSITYDQFVESLDIDEFTPDVVVLEQVVDLGAPIKHVPLIRKLLKNPTARPMEDKDVETFLMPVVARFATKHLMSPVSVVGVDEQAIRKLEREIEEVREHHGDPASMHWGECLDDEYYSSVVMDGVTYNIGDVVAVSPGVDINADRQEMDWLAVAHCVNAYANRVWFIQIKYFFAEKDEHGQLRKMFHGQWFLHASRTFFRETAHSQELCALPECQNVSVAAIFQKCRVDFLRDDEMEEIDAFDAQGRSYFCRLMYDSTTHSFLGFPRSAERYCDNCVRHGLTRHGFSVHVGDFVYVRPDISAKEGYALFIARILHINHTEQSVHVRYYQRTAADDRCICRTSRKNNVSMEDLDAKCFVRLLDPENLAEREEIESWLDSHFDHFYIEEAGSRGAANDFKCCWDCFRQHCVFAGAGGLSEGFCQSGFFNTKWAVERAFSAAETFRLNHPETDVLVTDINAFLKYAVDRRDGKNPVALRSTDEAHTPINDDRIPVPGEHITVLIGGPPCQSFSGANTSKKEEDPRSALPFAMLSVAELYRPDYVIIENVTDDELRVDNAMPKLILRELAALGYQCRVEVLQACQYGAPQNRQRVIFWGAKRGLAMPNSPVPTHTFKSADKYTLDHRNEFLPPVQRGKETEDHHICAPHASVTVADAIGDLPGFEWSNPHNIVAEGASDATEVQARIAQGIIQCDASNAPVGFREPVAYARQPSTRYQKAMRRKNLTLVENHVTDKVSAIVAEISTQIPLTPLASHRCGRYPLRSAGRLMQFSSFGSTIPQTHHTYTRKQKVLRTSC</sequence>
<dbReference type="GO" id="GO:0003682">
    <property type="term" value="F:chromatin binding"/>
    <property type="evidence" value="ECO:0007669"/>
    <property type="project" value="InterPro"/>
</dbReference>
<dbReference type="AlphaFoldDB" id="A0AAD6U0F3"/>
<dbReference type="Pfam" id="PF01426">
    <property type="entry name" value="BAH"/>
    <property type="match status" value="1"/>
</dbReference>
<dbReference type="PANTHER" id="PTHR10629:SF52">
    <property type="entry name" value="DNA (CYTOSINE-5)-METHYLTRANSFERASE 1"/>
    <property type="match status" value="1"/>
</dbReference>
<keyword evidence="4 9" id="KW-0808">Transferase</keyword>
<dbReference type="PROSITE" id="PS51038">
    <property type="entry name" value="BAH"/>
    <property type="match status" value="1"/>
</dbReference>
<dbReference type="SMART" id="SM00439">
    <property type="entry name" value="BAH"/>
    <property type="match status" value="1"/>
</dbReference>
<dbReference type="InterPro" id="IPR001025">
    <property type="entry name" value="BAH_dom"/>
</dbReference>
<keyword evidence="3 9" id="KW-0489">Methyltransferase</keyword>
<dbReference type="GO" id="GO:0003886">
    <property type="term" value="F:DNA (cytosine-5-)-methyltransferase activity"/>
    <property type="evidence" value="ECO:0007669"/>
    <property type="project" value="UniProtKB-EC"/>
</dbReference>
<keyword evidence="5 9" id="KW-0949">S-adenosyl-L-methionine</keyword>
<dbReference type="Pfam" id="PF12047">
    <property type="entry name" value="DNMT1-RFD"/>
    <property type="match status" value="1"/>
</dbReference>
<protein>
    <recommendedName>
        <fullName evidence="2">DNA (cytosine-5-)-methyltransferase</fullName>
        <ecNumber evidence="2">2.1.1.37</ecNumber>
    </recommendedName>
</protein>
<evidence type="ECO:0000256" key="8">
    <source>
        <dbReference type="ARBA" id="ARBA00023242"/>
    </source>
</evidence>
<dbReference type="InterPro" id="IPR022702">
    <property type="entry name" value="Cytosine_MeTrfase1_RFD"/>
</dbReference>
<keyword evidence="8" id="KW-0539">Nucleus</keyword>
<reference evidence="12" key="1">
    <citation type="submission" date="2023-03" db="EMBL/GenBank/DDBJ databases">
        <title>Massive genome expansion in bonnet fungi (Mycena s.s.) driven by repeated elements and novel gene families across ecological guilds.</title>
        <authorList>
            <consortium name="Lawrence Berkeley National Laboratory"/>
            <person name="Harder C.B."/>
            <person name="Miyauchi S."/>
            <person name="Viragh M."/>
            <person name="Kuo A."/>
            <person name="Thoen E."/>
            <person name="Andreopoulos B."/>
            <person name="Lu D."/>
            <person name="Skrede I."/>
            <person name="Drula E."/>
            <person name="Henrissat B."/>
            <person name="Morin E."/>
            <person name="Kohler A."/>
            <person name="Barry K."/>
            <person name="LaButti K."/>
            <person name="Morin E."/>
            <person name="Salamov A."/>
            <person name="Lipzen A."/>
            <person name="Mereny Z."/>
            <person name="Hegedus B."/>
            <person name="Baldrian P."/>
            <person name="Stursova M."/>
            <person name="Weitz H."/>
            <person name="Taylor A."/>
            <person name="Grigoriev I.V."/>
            <person name="Nagy L.G."/>
            <person name="Martin F."/>
            <person name="Kauserud H."/>
        </authorList>
    </citation>
    <scope>NUCLEOTIDE SEQUENCE</scope>
    <source>
        <strain evidence="12">CBHHK173m</strain>
    </source>
</reference>
<evidence type="ECO:0000259" key="11">
    <source>
        <dbReference type="PROSITE" id="PS51038"/>
    </source>
</evidence>
<feature type="active site" evidence="9">
    <location>
        <position position="652"/>
    </location>
</feature>
<dbReference type="GO" id="GO:0003677">
    <property type="term" value="F:DNA binding"/>
    <property type="evidence" value="ECO:0007669"/>
    <property type="project" value="UniProtKB-KW"/>
</dbReference>
<dbReference type="Proteomes" id="UP001222325">
    <property type="component" value="Unassembled WGS sequence"/>
</dbReference>
<dbReference type="GO" id="GO:0044027">
    <property type="term" value="P:negative regulation of gene expression via chromosomal CpG island methylation"/>
    <property type="evidence" value="ECO:0007669"/>
    <property type="project" value="TreeGrafter"/>
</dbReference>
<evidence type="ECO:0000256" key="6">
    <source>
        <dbReference type="ARBA" id="ARBA00022737"/>
    </source>
</evidence>
<dbReference type="Gene3D" id="3.40.50.150">
    <property type="entry name" value="Vaccinia Virus protein VP39"/>
    <property type="match status" value="1"/>
</dbReference>
<dbReference type="Pfam" id="PF00145">
    <property type="entry name" value="DNA_methylase"/>
    <property type="match status" value="1"/>
</dbReference>
<dbReference type="PRINTS" id="PR00105">
    <property type="entry name" value="C5METTRFRASE"/>
</dbReference>
<evidence type="ECO:0000256" key="4">
    <source>
        <dbReference type="ARBA" id="ARBA00022679"/>
    </source>
</evidence>
<dbReference type="NCBIfam" id="TIGR00675">
    <property type="entry name" value="dcm"/>
    <property type="match status" value="1"/>
</dbReference>
<evidence type="ECO:0000256" key="1">
    <source>
        <dbReference type="ARBA" id="ARBA00004123"/>
    </source>
</evidence>
<evidence type="ECO:0000313" key="12">
    <source>
        <dbReference type="EMBL" id="KAJ7085752.1"/>
    </source>
</evidence>
<comment type="similarity">
    <text evidence="9 10">Belongs to the class I-like SAM-binding methyltransferase superfamily. C5-methyltransferase family.</text>
</comment>
<evidence type="ECO:0000256" key="7">
    <source>
        <dbReference type="ARBA" id="ARBA00023125"/>
    </source>
</evidence>
<evidence type="ECO:0000256" key="3">
    <source>
        <dbReference type="ARBA" id="ARBA00022603"/>
    </source>
</evidence>
<dbReference type="GO" id="GO:0005634">
    <property type="term" value="C:nucleus"/>
    <property type="evidence" value="ECO:0007669"/>
    <property type="project" value="UniProtKB-SubCell"/>
</dbReference>
<keyword evidence="7" id="KW-0238">DNA-binding</keyword>
<feature type="domain" description="BAH" evidence="11">
    <location>
        <begin position="271"/>
        <end position="412"/>
    </location>
</feature>
<evidence type="ECO:0000256" key="2">
    <source>
        <dbReference type="ARBA" id="ARBA00011975"/>
    </source>
</evidence>
<proteinExistence type="inferred from homology"/>
<keyword evidence="6" id="KW-0677">Repeat</keyword>
<dbReference type="PROSITE" id="PS51679">
    <property type="entry name" value="SAM_MT_C5"/>
    <property type="match status" value="1"/>
</dbReference>
<comment type="subcellular location">
    <subcellularLocation>
        <location evidence="1">Nucleus</location>
    </subcellularLocation>
</comment>
<evidence type="ECO:0000256" key="5">
    <source>
        <dbReference type="ARBA" id="ARBA00022691"/>
    </source>
</evidence>
<dbReference type="InterPro" id="IPR043151">
    <property type="entry name" value="BAH_sf"/>
</dbReference>
<dbReference type="EMBL" id="JARJCN010000033">
    <property type="protein sequence ID" value="KAJ7085752.1"/>
    <property type="molecule type" value="Genomic_DNA"/>
</dbReference>
<accession>A0AAD6U0F3</accession>
<dbReference type="PANTHER" id="PTHR10629">
    <property type="entry name" value="CYTOSINE-SPECIFIC METHYLTRANSFERASE"/>
    <property type="match status" value="1"/>
</dbReference>
<keyword evidence="13" id="KW-1185">Reference proteome</keyword>
<dbReference type="InterPro" id="IPR001525">
    <property type="entry name" value="C5_MeTfrase"/>
</dbReference>
<dbReference type="SUPFAM" id="SSF53335">
    <property type="entry name" value="S-adenosyl-L-methionine-dependent methyltransferases"/>
    <property type="match status" value="1"/>
</dbReference>
<gene>
    <name evidence="12" type="ORF">B0H15DRAFT_367739</name>
</gene>